<dbReference type="PROSITE" id="PS50075">
    <property type="entry name" value="CARRIER"/>
    <property type="match status" value="1"/>
</dbReference>
<dbReference type="InterPro" id="IPR002364">
    <property type="entry name" value="Quin_OxRdtase/zeta-crystal_CS"/>
</dbReference>
<evidence type="ECO:0000256" key="5">
    <source>
        <dbReference type="ARBA" id="ARBA00023315"/>
    </source>
</evidence>
<dbReference type="Pfam" id="PF08240">
    <property type="entry name" value="ADH_N"/>
    <property type="match status" value="1"/>
</dbReference>
<feature type="domain" description="Ketosynthase family 3 (KS3)" evidence="8">
    <location>
        <begin position="13"/>
        <end position="439"/>
    </location>
</feature>
<dbReference type="InterPro" id="IPR009081">
    <property type="entry name" value="PP-bd_ACP"/>
</dbReference>
<evidence type="ECO:0000259" key="9">
    <source>
        <dbReference type="PROSITE" id="PS52019"/>
    </source>
</evidence>
<dbReference type="InterPro" id="IPR013154">
    <property type="entry name" value="ADH-like_N"/>
</dbReference>
<dbReference type="Pfam" id="PF14765">
    <property type="entry name" value="PS-DH"/>
    <property type="match status" value="1"/>
</dbReference>
<feature type="region of interest" description="C-terminal hotdog fold" evidence="6">
    <location>
        <begin position="1026"/>
        <end position="1166"/>
    </location>
</feature>
<dbReference type="EMBL" id="CP078145">
    <property type="protein sequence ID" value="QXN93073.1"/>
    <property type="molecule type" value="Genomic_DNA"/>
</dbReference>
<dbReference type="Pfam" id="PF00698">
    <property type="entry name" value="Acyl_transf_1"/>
    <property type="match status" value="1"/>
</dbReference>
<dbReference type="PROSITE" id="PS52004">
    <property type="entry name" value="KS3_2"/>
    <property type="match status" value="1"/>
</dbReference>
<accession>A0ABX8RU13</accession>
<proteinExistence type="predicted"/>
<dbReference type="Pfam" id="PF02801">
    <property type="entry name" value="Ketoacyl-synt_C"/>
    <property type="match status" value="1"/>
</dbReference>
<dbReference type="Pfam" id="PF21089">
    <property type="entry name" value="PKS_DH_N"/>
    <property type="match status" value="1"/>
</dbReference>
<dbReference type="SMART" id="SM00826">
    <property type="entry name" value="PKS_DH"/>
    <property type="match status" value="1"/>
</dbReference>
<dbReference type="InterPro" id="IPR032821">
    <property type="entry name" value="PKS_assoc"/>
</dbReference>
<feature type="domain" description="PKS/mFAS DH" evidence="9">
    <location>
        <begin position="888"/>
        <end position="1166"/>
    </location>
</feature>
<evidence type="ECO:0000256" key="2">
    <source>
        <dbReference type="ARBA" id="ARBA00022553"/>
    </source>
</evidence>
<evidence type="ECO:0000313" key="11">
    <source>
        <dbReference type="Proteomes" id="UP000694257"/>
    </source>
</evidence>
<dbReference type="Pfam" id="PF16197">
    <property type="entry name" value="KAsynt_C_assoc"/>
    <property type="match status" value="1"/>
</dbReference>
<keyword evidence="1" id="KW-0596">Phosphopantetheine</keyword>
<dbReference type="SMART" id="SM00822">
    <property type="entry name" value="PKS_KR"/>
    <property type="match status" value="1"/>
</dbReference>
<dbReference type="InterPro" id="IPR050091">
    <property type="entry name" value="PKS_NRPS_Biosynth_Enz"/>
</dbReference>
<evidence type="ECO:0000256" key="3">
    <source>
        <dbReference type="ARBA" id="ARBA00022679"/>
    </source>
</evidence>
<keyword evidence="2" id="KW-0597">Phosphoprotein</keyword>
<dbReference type="InterPro" id="IPR018201">
    <property type="entry name" value="Ketoacyl_synth_AS"/>
</dbReference>
<feature type="region of interest" description="N-terminal hotdog fold" evidence="6">
    <location>
        <begin position="888"/>
        <end position="1015"/>
    </location>
</feature>
<organism evidence="10 11">
    <name type="scientific">Nocardia iowensis</name>
    <dbReference type="NCBI Taxonomy" id="204891"/>
    <lineage>
        <taxon>Bacteria</taxon>
        <taxon>Bacillati</taxon>
        <taxon>Actinomycetota</taxon>
        <taxon>Actinomycetes</taxon>
        <taxon>Mycobacteriales</taxon>
        <taxon>Nocardiaceae</taxon>
        <taxon>Nocardia</taxon>
    </lineage>
</organism>
<keyword evidence="4" id="KW-0511">Multifunctional enzyme</keyword>
<dbReference type="Pfam" id="PF00107">
    <property type="entry name" value="ADH_zinc_N"/>
    <property type="match status" value="1"/>
</dbReference>
<dbReference type="SMART" id="SM00823">
    <property type="entry name" value="PKS_PP"/>
    <property type="match status" value="1"/>
</dbReference>
<reference evidence="10 11" key="1">
    <citation type="submission" date="2021-07" db="EMBL/GenBank/DDBJ databases">
        <title>Whole Genome Sequence of Nocardia Iowensis.</title>
        <authorList>
            <person name="Lamm A."/>
            <person name="Collins-Fairclough A.M."/>
            <person name="Bunk B."/>
            <person name="Sproer C."/>
        </authorList>
    </citation>
    <scope>NUCLEOTIDE SEQUENCE [LARGE SCALE GENOMIC DNA]</scope>
    <source>
        <strain evidence="10 11">NRRL 5646</strain>
    </source>
</reference>
<dbReference type="InterPro" id="IPR020843">
    <property type="entry name" value="ER"/>
</dbReference>
<dbReference type="InterPro" id="IPR020806">
    <property type="entry name" value="PKS_PP-bd"/>
</dbReference>
<evidence type="ECO:0000256" key="6">
    <source>
        <dbReference type="PROSITE-ProRule" id="PRU01363"/>
    </source>
</evidence>
<dbReference type="InterPro" id="IPR013149">
    <property type="entry name" value="ADH-like_C"/>
</dbReference>
<dbReference type="CDD" id="cd05195">
    <property type="entry name" value="enoyl_red"/>
    <property type="match status" value="1"/>
</dbReference>
<dbReference type="Pfam" id="PF00109">
    <property type="entry name" value="ketoacyl-synt"/>
    <property type="match status" value="1"/>
</dbReference>
<dbReference type="Proteomes" id="UP000694257">
    <property type="component" value="Chromosome"/>
</dbReference>
<dbReference type="PROSITE" id="PS52019">
    <property type="entry name" value="PKS_MFAS_DH"/>
    <property type="match status" value="1"/>
</dbReference>
<dbReference type="PROSITE" id="PS01162">
    <property type="entry name" value="QOR_ZETA_CRYSTAL"/>
    <property type="match status" value="1"/>
</dbReference>
<evidence type="ECO:0000256" key="1">
    <source>
        <dbReference type="ARBA" id="ARBA00022450"/>
    </source>
</evidence>
<keyword evidence="3" id="KW-0808">Transferase</keyword>
<dbReference type="PANTHER" id="PTHR43775">
    <property type="entry name" value="FATTY ACID SYNTHASE"/>
    <property type="match status" value="1"/>
</dbReference>
<dbReference type="InterPro" id="IPR014043">
    <property type="entry name" value="Acyl_transferase_dom"/>
</dbReference>
<evidence type="ECO:0000256" key="4">
    <source>
        <dbReference type="ARBA" id="ARBA00023268"/>
    </source>
</evidence>
<dbReference type="Pfam" id="PF08659">
    <property type="entry name" value="KR"/>
    <property type="match status" value="1"/>
</dbReference>
<dbReference type="InterPro" id="IPR057326">
    <property type="entry name" value="KR_dom"/>
</dbReference>
<protein>
    <submittedName>
        <fullName evidence="10">SDR family NAD(P)-dependent oxidoreductase</fullName>
    </submittedName>
</protein>
<sequence length="2099" mass="223614">MTVSDVRGDQRSADQIAIVGIGCRFPGGVRDTASFWDLLRTKKDGIVEVPADRWNLDKYYDPDPEAPGRMYSRHGGFLTDSVWDFDPEFFGISPREASIVDPQQRLLLEVAWEALEDAGLTARVHGQPLGVYIGAFTSDNAISRITPAARPFISGHTAMSYTFTLLSNRLSYVLNLRGPSMTIDTACSSSLVAVHQARRAILAGECESALAGGVNIMLQPETSVSMSKGRFLSADGRCKAFDASADGYGRGEGAGIVVLKRLDAARRDGDRVYAIVRGTGVNQDGRTAAIPVPNPVAQEELARAVCADAGIAPHEVGYVEAHGTGTPVGDPLEMNALGRVYGIAPGRERPLDVGSVKATIGHLEAAAGIAGLIKATLSVYHRTIVPQGWLQRPNPEIPFAELNVRVPTEVQELSDTGDVLAAVNSFGYGGTNAHAIVQAPEQVSTEPAPPVFPVLPVSGRTPDATRELARRFAALIEQQHDIHALVAAAWTRRAHHPFRAAFDFSDSTDLQTKLQNFAMGADRPPFRALAERSARPVFVFSGMGPQWWRMGRDLLVSGGVFARTAQRIDTEFAAIAGWSLIEELLRPEEESRVTTTEIAQPANFLIQVCLAAELAELGVRPAAIVGHSVGEVSAAYVSGMLSLRDALLVSYHRARLQATTGGAMIAVGLPENEVLEALSNADGVSVAAVNSPTAVTLAGDRATVARVQEELAASGAFVRVLDVEVGYHSHLMDPILDELRSALADLAPQEPRIPLFSTVSGARVNGPEWDARYWCRNVREPVRFADTVGSLVADGHRVFLEVGPHPVLSGNIREILVRSGETGTSIGTLSRKEGDLVGLRRAIAELYIVGSLDGSSVPGGTAFARHAPLPAYPWQKTRVWTDTEPVVRDRLGTDIRYPMLGERPELAEPEWIAGLSVSSLPWLHDHVVGGAVVLPGAAYLDAALSAAAIRTGREELALEDIRFVTPLVIDPHDVPLLRSTVEESTKRFTMSARSAQGFTWTPHASGRLVEGPLRPRIVELPTGGETTTVRGADLYPVLAEHGLAYGPAFQCVIEARIGADFVVAELDTSVAKGSAHLAHPAVLDAALQCVAALAARSGPDFAGAVVPTAVRTVRRFGPIPPSATVLIRRRDGGALRADVDILDADGRQVLALGGVEFRPVSLPMPVLDRMARVFYEPRWEQLDELDAEASDVPVREFGLVVALGNSAVVRARSIAGAWPHSGVLEIADVLGPDVETDIAAALRAGLAVDEVDRARLIVIAGAGFAASDNVYALARIARAAAPFDDAITGVVVTANSLCLPAAGAAEFDISHGGLVGARRSLFNEQPSRRWRLIDTEPDTSVDQIVRELLHSTTDRDGQDEVCLRSGTRWAQCVRGTLAEHLRCRDEQRAPDDSEGSFVLEPPRTRLLEDLAWRETDRTPPGNGEIEIRMDALGLNAKDAYKVLGVLTDEYLEGTFFGKGIGLEGTGTVVDIGPGVSDITAGDRVLVSAPDMARRFLTTDQNFAVVVPPHWEPGVCSSWVPFLTAEIALIEAARIQSGEIVLVHGGAGGVGLAAIQVARRLGAVVIAAAGSEERRAYALSAGANHVIDSRTVTFVDDVLRITEGYGADVVLSSVPGEFVRQNLNVAAEFGRIVEIGKADIYGGGVIDLRPFDRNLSFIAVDLDRLMRFRPLVIRQYTQELVAKLESGIYQHLPFQMYPSAEVAAAFEAVVRPKRIGRVVLDLDQRPSVGRQAPEIGIHCAASYLITGGFGAFGLATARWLVRAGARHLVLVGRRGAVGADAERQLTEFAAAGVEVVEEKVDIADYDAVTALVARAAARDVPLRGVFHAAGIVDNTPVESLTPERTAQVFAGKVDGARNLDSALRTAGVELDCFVLWSSVSALLGGFPQVAYAAANAALQAFAQHRRRRGAPALCLDWGSMAGGGMAEADSETVRYLAAVGLRPIPMDTGADYLGECLRLGIAHASIFDMDWATAAATTPAVTRSARFADYARGSDTEGSGSAALRARIMALPSGERPAAVTAELVGVLAVVMGVSPDAVDVQTPLLELGMDSLMAVEFAARAGRLTGVELAPVQMARALGLGLSDIGAKMAGELERAENS</sequence>
<evidence type="ECO:0000259" key="8">
    <source>
        <dbReference type="PROSITE" id="PS52004"/>
    </source>
</evidence>
<keyword evidence="11" id="KW-1185">Reference proteome</keyword>
<dbReference type="InterPro" id="IPR020807">
    <property type="entry name" value="PKS_DH"/>
</dbReference>
<gene>
    <name evidence="10" type="ORF">KV110_08195</name>
</gene>
<evidence type="ECO:0000313" key="10">
    <source>
        <dbReference type="EMBL" id="QXN93073.1"/>
    </source>
</evidence>
<keyword evidence="5" id="KW-0012">Acyltransferase</keyword>
<dbReference type="InterPro" id="IPR020841">
    <property type="entry name" value="PKS_Beta-ketoAc_synthase_dom"/>
</dbReference>
<dbReference type="PROSITE" id="PS00606">
    <property type="entry name" value="KS3_1"/>
    <property type="match status" value="1"/>
</dbReference>
<dbReference type="InterPro" id="IPR049552">
    <property type="entry name" value="PKS_DH_N"/>
</dbReference>
<dbReference type="RefSeq" id="WP_218474815.1">
    <property type="nucleotide sequence ID" value="NZ_BAABJN010000001.1"/>
</dbReference>
<dbReference type="InterPro" id="IPR049551">
    <property type="entry name" value="PKS_DH_C"/>
</dbReference>
<dbReference type="InterPro" id="IPR049900">
    <property type="entry name" value="PKS_mFAS_DH"/>
</dbReference>
<dbReference type="InterPro" id="IPR014031">
    <property type="entry name" value="Ketoacyl_synth_C"/>
</dbReference>
<evidence type="ECO:0000259" key="7">
    <source>
        <dbReference type="PROSITE" id="PS50075"/>
    </source>
</evidence>
<dbReference type="CDD" id="cd00833">
    <property type="entry name" value="PKS"/>
    <property type="match status" value="1"/>
</dbReference>
<dbReference type="SMART" id="SM00825">
    <property type="entry name" value="PKS_KS"/>
    <property type="match status" value="1"/>
</dbReference>
<dbReference type="SMART" id="SM00827">
    <property type="entry name" value="PKS_AT"/>
    <property type="match status" value="1"/>
</dbReference>
<feature type="domain" description="Carrier" evidence="7">
    <location>
        <begin position="2017"/>
        <end position="2096"/>
    </location>
</feature>
<feature type="active site" description="Proton acceptor; for dehydratase activity" evidence="6">
    <location>
        <position position="926"/>
    </location>
</feature>
<dbReference type="PANTHER" id="PTHR43775:SF37">
    <property type="entry name" value="SI:DKEY-61P9.11"/>
    <property type="match status" value="1"/>
</dbReference>
<feature type="active site" description="Proton donor; for dehydratase activity" evidence="6">
    <location>
        <position position="1084"/>
    </location>
</feature>
<dbReference type="InterPro" id="IPR014030">
    <property type="entry name" value="Ketoacyl_synth_N"/>
</dbReference>
<dbReference type="InterPro" id="IPR013968">
    <property type="entry name" value="PKS_KR"/>
</dbReference>
<name>A0ABX8RU13_NOCIO</name>
<dbReference type="SMART" id="SM00829">
    <property type="entry name" value="PKS_ER"/>
    <property type="match status" value="1"/>
</dbReference>
<dbReference type="Pfam" id="PF00550">
    <property type="entry name" value="PP-binding"/>
    <property type="match status" value="1"/>
</dbReference>